<keyword evidence="3" id="KW-1185">Reference proteome</keyword>
<protein>
    <submittedName>
        <fullName evidence="2">Uncharacterized protein</fullName>
    </submittedName>
</protein>
<sequence>MLTCKSAQTQSASVSRSSDPNEVRGIKYSNYVQNKLEGDASIWVPSDWTMLKRDMPNYGSTSYDFGKDGNCGNTCLTHVVTVYIVKDKKFTFERLKNESPIMKLVKTPEAIKSIDMSNNIYIDIPANVKKKRLFMVMLSFGMAQELMYEFKNGQVVILESFAATMPLLNENELNTVLLNLFEMFQSFRYN</sequence>
<organism evidence="2 3">
    <name type="scientific">Leptospira neocaledonica</name>
    <dbReference type="NCBI Taxonomy" id="2023192"/>
    <lineage>
        <taxon>Bacteria</taxon>
        <taxon>Pseudomonadati</taxon>
        <taxon>Spirochaetota</taxon>
        <taxon>Spirochaetia</taxon>
        <taxon>Leptospirales</taxon>
        <taxon>Leptospiraceae</taxon>
        <taxon>Leptospira</taxon>
    </lineage>
</organism>
<dbReference type="AlphaFoldDB" id="A0A2M9ZTN7"/>
<feature type="region of interest" description="Disordered" evidence="1">
    <location>
        <begin position="1"/>
        <end position="21"/>
    </location>
</feature>
<evidence type="ECO:0000313" key="3">
    <source>
        <dbReference type="Proteomes" id="UP000231843"/>
    </source>
</evidence>
<dbReference type="EMBL" id="NPEA01000015">
    <property type="protein sequence ID" value="PJZ75341.1"/>
    <property type="molecule type" value="Genomic_DNA"/>
</dbReference>
<evidence type="ECO:0000313" key="2">
    <source>
        <dbReference type="EMBL" id="PJZ75341.1"/>
    </source>
</evidence>
<gene>
    <name evidence="2" type="ORF">CH365_19435</name>
</gene>
<comment type="caution">
    <text evidence="2">The sequence shown here is derived from an EMBL/GenBank/DDBJ whole genome shotgun (WGS) entry which is preliminary data.</text>
</comment>
<dbReference type="Proteomes" id="UP000231843">
    <property type="component" value="Unassembled WGS sequence"/>
</dbReference>
<evidence type="ECO:0000256" key="1">
    <source>
        <dbReference type="SAM" id="MobiDB-lite"/>
    </source>
</evidence>
<feature type="compositionally biased region" description="Polar residues" evidence="1">
    <location>
        <begin position="1"/>
        <end position="18"/>
    </location>
</feature>
<accession>A0A2M9ZTN7</accession>
<proteinExistence type="predicted"/>
<reference evidence="2 3" key="1">
    <citation type="submission" date="2017-07" db="EMBL/GenBank/DDBJ databases">
        <title>Leptospira spp. isolated from tropical soils.</title>
        <authorList>
            <person name="Thibeaux R."/>
            <person name="Iraola G."/>
            <person name="Ferres I."/>
            <person name="Bierque E."/>
            <person name="Girault D."/>
            <person name="Soupe-Gilbert M.-E."/>
            <person name="Picardeau M."/>
            <person name="Goarant C."/>
        </authorList>
    </citation>
    <scope>NUCLEOTIDE SEQUENCE [LARGE SCALE GENOMIC DNA]</scope>
    <source>
        <strain evidence="2 3">ES4-C-A1</strain>
    </source>
</reference>
<name>A0A2M9ZTN7_9LEPT</name>